<evidence type="ECO:0000313" key="2">
    <source>
        <dbReference type="Proteomes" id="UP000699462"/>
    </source>
</evidence>
<protein>
    <submittedName>
        <fullName evidence="1">Uncharacterized protein</fullName>
    </submittedName>
</protein>
<organism evidence="1 2">
    <name type="scientific">Paragonimus westermani</name>
    <dbReference type="NCBI Taxonomy" id="34504"/>
    <lineage>
        <taxon>Eukaryota</taxon>
        <taxon>Metazoa</taxon>
        <taxon>Spiralia</taxon>
        <taxon>Lophotrochozoa</taxon>
        <taxon>Platyhelminthes</taxon>
        <taxon>Trematoda</taxon>
        <taxon>Digenea</taxon>
        <taxon>Plagiorchiida</taxon>
        <taxon>Troglotremata</taxon>
        <taxon>Troglotrematidae</taxon>
        <taxon>Paragonimus</taxon>
    </lineage>
</organism>
<proteinExistence type="predicted"/>
<reference evidence="1 2" key="1">
    <citation type="submission" date="2019-07" db="EMBL/GenBank/DDBJ databases">
        <title>Annotation for the trematode Paragonimus westermani.</title>
        <authorList>
            <person name="Choi Y.-J."/>
        </authorList>
    </citation>
    <scope>NUCLEOTIDE SEQUENCE [LARGE SCALE GENOMIC DNA]</scope>
    <source>
        <strain evidence="1">180907_Pwestermani</strain>
    </source>
</reference>
<dbReference type="Proteomes" id="UP000699462">
    <property type="component" value="Unassembled WGS sequence"/>
</dbReference>
<keyword evidence="2" id="KW-1185">Reference proteome</keyword>
<comment type="caution">
    <text evidence="1">The sequence shown here is derived from an EMBL/GenBank/DDBJ whole genome shotgun (WGS) entry which is preliminary data.</text>
</comment>
<dbReference type="AlphaFoldDB" id="A0A8T0D858"/>
<gene>
    <name evidence="1" type="ORF">P879_08652</name>
</gene>
<accession>A0A8T0D858</accession>
<evidence type="ECO:0000313" key="1">
    <source>
        <dbReference type="EMBL" id="KAF8564039.1"/>
    </source>
</evidence>
<dbReference type="OrthoDB" id="165342at2759"/>
<sequence>MTFSNTRSSHSLNRPIITNLVTIHFDPAERTFPTRSFVYPLQNGCTEISEPGRLLLGNRVYADRSTITSVGEFPVLTADDADDACLP</sequence>
<dbReference type="EMBL" id="JTDF01009920">
    <property type="protein sequence ID" value="KAF8564039.1"/>
    <property type="molecule type" value="Genomic_DNA"/>
</dbReference>
<feature type="non-terminal residue" evidence="1">
    <location>
        <position position="87"/>
    </location>
</feature>
<name>A0A8T0D858_9TREM</name>